<dbReference type="GO" id="GO:0000978">
    <property type="term" value="F:RNA polymerase II cis-regulatory region sequence-specific DNA binding"/>
    <property type="evidence" value="ECO:0007669"/>
    <property type="project" value="TreeGrafter"/>
</dbReference>
<feature type="site" description="Interaction with DNA" evidence="12">
    <location>
        <position position="252"/>
    </location>
</feature>
<feature type="region of interest" description="Disordered" evidence="13">
    <location>
        <begin position="147"/>
        <end position="187"/>
    </location>
</feature>
<dbReference type="Proteomes" id="UP000316759">
    <property type="component" value="Unassembled WGS sequence"/>
</dbReference>
<evidence type="ECO:0000256" key="1">
    <source>
        <dbReference type="ARBA" id="ARBA00004123"/>
    </source>
</evidence>
<keyword evidence="16" id="KW-1185">Reference proteome</keyword>
<dbReference type="OrthoDB" id="5915660at2759"/>
<evidence type="ECO:0000256" key="7">
    <source>
        <dbReference type="ARBA" id="ARBA00023125"/>
    </source>
</evidence>
<evidence type="ECO:0000256" key="12">
    <source>
        <dbReference type="PIRSR" id="PIRSR602117-2"/>
    </source>
</evidence>
<comment type="similarity">
    <text evidence="2">Belongs to the p53 family.</text>
</comment>
<keyword evidence="8" id="KW-0010">Activator</keyword>
<name>A0A504YVH4_FASGI</name>
<feature type="region of interest" description="Disordered" evidence="13">
    <location>
        <begin position="490"/>
        <end position="515"/>
    </location>
</feature>
<evidence type="ECO:0000313" key="16">
    <source>
        <dbReference type="Proteomes" id="UP000316759"/>
    </source>
</evidence>
<dbReference type="InterPro" id="IPR012346">
    <property type="entry name" value="p53/RUNT-type_TF_DNA-bd_sf"/>
</dbReference>
<feature type="compositionally biased region" description="Basic and acidic residues" evidence="13">
    <location>
        <begin position="428"/>
        <end position="437"/>
    </location>
</feature>
<gene>
    <name evidence="15" type="ORF">FGIG_01061</name>
</gene>
<feature type="region of interest" description="Disordered" evidence="13">
    <location>
        <begin position="428"/>
        <end position="468"/>
    </location>
</feature>
<evidence type="ECO:0000256" key="13">
    <source>
        <dbReference type="SAM" id="MobiDB-lite"/>
    </source>
</evidence>
<comment type="subcellular location">
    <subcellularLocation>
        <location evidence="1">Nucleus</location>
    </subcellularLocation>
</comment>
<feature type="binding site" evidence="11">
    <location>
        <position position="377"/>
    </location>
    <ligand>
        <name>Zn(2+)</name>
        <dbReference type="ChEBI" id="CHEBI:29105"/>
    </ligand>
</feature>
<evidence type="ECO:0000256" key="9">
    <source>
        <dbReference type="ARBA" id="ARBA00023163"/>
    </source>
</evidence>
<feature type="compositionally biased region" description="Polar residues" evidence="13">
    <location>
        <begin position="117"/>
        <end position="128"/>
    </location>
</feature>
<evidence type="ECO:0000256" key="10">
    <source>
        <dbReference type="ARBA" id="ARBA00023242"/>
    </source>
</evidence>
<keyword evidence="7" id="KW-0238">DNA-binding</keyword>
<dbReference type="SUPFAM" id="SSF49417">
    <property type="entry name" value="p53-like transcription factors"/>
    <property type="match status" value="1"/>
</dbReference>
<proteinExistence type="inferred from homology"/>
<dbReference type="PRINTS" id="PR00386">
    <property type="entry name" value="P53SUPPRESSR"/>
</dbReference>
<dbReference type="AlphaFoldDB" id="A0A504YVH4"/>
<comment type="caution">
    <text evidence="15">The sequence shown here is derived from an EMBL/GenBank/DDBJ whole genome shotgun (WGS) entry which is preliminary data.</text>
</comment>
<sequence>MFASLTMDREVLSAVREPDRLLFLARQHSHSTGAELSLSIDNTPSTYTDNTVPYLITDPTVESGTTSQTAQDLKQAYLSLHHLQPQSQTHPIPHRHHHLLHQQTQQKPGQEREQQQSSTDSATGSSNNERARTGLVVTMDLLCAPPHTDLSGIKEPSQGTPIHLATQSTPVSPPSVSSTPSARQSGFNVSPSAMTELDSVGPIRQDSGVDTSMPPKKLYSDDIPVLDSFPGFYGFDLFRPLCGDTYEAAETKPSTSFFFFKDEQGWTNLYSKKTPAWWTLSYWCQRQPPEGSFLRLTPVYGTSDKQQEVIQRCFEDFMAMPTNSLARYSIIVVGNSSADYFYDPNTERLCVTLPYERPKEGCEYSQFNGKFMCFNSCLHNGGQGNKKPLFLIVTLERLVAGTEPSKGQCEVLGRQCIKFRSCACPKRDKENSERRTGDSICGSTQGSGKRKKDLERGDRHNKKWCPQTQEFGATGTKHSFHLNGKWQSPGHELFAHDGSNPLGEDDNDEDSDPRHSRLFVDQDTGSSVIQYNGESYHMLLIPTGLPGGLETLAGVRFGLLRTWLYAQSVMMKQSSPLTNRSTNVALKPEVLSENTVTENDNRDDPNQTYLPGRNMEPDTVLHQLLTIESQLAHVIRERIYPTNGCHGPYPYGGESTDSQPNSNGAVVGLSLGSVDETAHANHEFSTAANVGPLSSDSGVSSDAIQHHTPLLINGNFPSVSLAHRPGLYPTSGSQTSMGYDPDYGNRFQNHLSVGQLYPPHLMNNTQLRNSIGLSGYFPEITDSYPVLHTIPHSQATSPTSDRTGPSSSLNSVVVDHADAAKSTTTTTTSAQVRGSRTEGVTLPTSLSAFTSTVFYPTSYFGSRPSDNSDQTNPNSTGLLDPFSRGHLTTGAAVGMSTSTNGVSTGLCFYPAVGPTTLSESLLIPEEVISNYLDREKSYDETDGGHQSVLLTRNPIHRRCSSFGSSSPQSPGSSCCDQTTLLEV</sequence>
<evidence type="ECO:0000313" key="15">
    <source>
        <dbReference type="EMBL" id="TPP64041.1"/>
    </source>
</evidence>
<dbReference type="InterPro" id="IPR008967">
    <property type="entry name" value="p53-like_TF_DNA-bd_sf"/>
</dbReference>
<dbReference type="Pfam" id="PF00870">
    <property type="entry name" value="P53"/>
    <property type="match status" value="1"/>
</dbReference>
<feature type="region of interest" description="Disordered" evidence="13">
    <location>
        <begin position="960"/>
        <end position="983"/>
    </location>
</feature>
<evidence type="ECO:0000256" key="5">
    <source>
        <dbReference type="ARBA" id="ARBA00022833"/>
    </source>
</evidence>
<feature type="compositionally biased region" description="Low complexity" evidence="13">
    <location>
        <begin position="960"/>
        <end position="973"/>
    </location>
</feature>
<evidence type="ECO:0000256" key="4">
    <source>
        <dbReference type="ARBA" id="ARBA00022723"/>
    </source>
</evidence>
<feature type="domain" description="p53 DNA-binding" evidence="14">
    <location>
        <begin position="278"/>
        <end position="435"/>
    </location>
</feature>
<keyword evidence="3" id="KW-0053">Apoptosis</keyword>
<feature type="compositionally biased region" description="Polar residues" evidence="13">
    <location>
        <begin position="974"/>
        <end position="983"/>
    </location>
</feature>
<evidence type="ECO:0000256" key="6">
    <source>
        <dbReference type="ARBA" id="ARBA00023015"/>
    </source>
</evidence>
<keyword evidence="9" id="KW-0804">Transcription</keyword>
<keyword evidence="4 11" id="KW-0479">Metal-binding</keyword>
<dbReference type="GO" id="GO:0005634">
    <property type="term" value="C:nucleus"/>
    <property type="evidence" value="ECO:0007669"/>
    <property type="project" value="UniProtKB-SubCell"/>
</dbReference>
<accession>A0A504YVH4</accession>
<feature type="compositionally biased region" description="Low complexity" evidence="13">
    <location>
        <begin position="168"/>
        <end position="181"/>
    </location>
</feature>
<evidence type="ECO:0000256" key="11">
    <source>
        <dbReference type="PIRSR" id="PIRSR602117-1"/>
    </source>
</evidence>
<evidence type="ECO:0000259" key="14">
    <source>
        <dbReference type="Pfam" id="PF00870"/>
    </source>
</evidence>
<comment type="cofactor">
    <cofactor evidence="11">
        <name>Zn(2+)</name>
        <dbReference type="ChEBI" id="CHEBI:29105"/>
    </cofactor>
    <text evidence="11">Binds 1 zinc ion per subunit.</text>
</comment>
<feature type="region of interest" description="Disordered" evidence="13">
    <location>
        <begin position="85"/>
        <end position="130"/>
    </location>
</feature>
<protein>
    <submittedName>
        <fullName evidence="15">Cellular tumor antigen p53</fullName>
    </submittedName>
</protein>
<reference evidence="15 16" key="1">
    <citation type="submission" date="2019-04" db="EMBL/GenBank/DDBJ databases">
        <title>Annotation for the trematode Fasciola gigantica.</title>
        <authorList>
            <person name="Choi Y.-J."/>
        </authorList>
    </citation>
    <scope>NUCLEOTIDE SEQUENCE [LARGE SCALE GENOMIC DNA]</scope>
    <source>
        <strain evidence="15">Uganda_cow_1</strain>
    </source>
</reference>
<evidence type="ECO:0000256" key="2">
    <source>
        <dbReference type="ARBA" id="ARBA00006167"/>
    </source>
</evidence>
<keyword evidence="5 11" id="KW-0862">Zinc</keyword>
<dbReference type="PANTHER" id="PTHR11447:SF16">
    <property type="entry name" value="P53 PROTEIN LONG FORM VARIANT 1"/>
    <property type="match status" value="1"/>
</dbReference>
<feature type="binding site" evidence="11">
    <location>
        <position position="373"/>
    </location>
    <ligand>
        <name>Zn(2+)</name>
        <dbReference type="ChEBI" id="CHEBI:29105"/>
    </ligand>
</feature>
<dbReference type="InterPro" id="IPR011615">
    <property type="entry name" value="p53_DNA-bd"/>
</dbReference>
<dbReference type="STRING" id="46835.A0A504YVH4"/>
<evidence type="ECO:0000256" key="3">
    <source>
        <dbReference type="ARBA" id="ARBA00022703"/>
    </source>
</evidence>
<feature type="binding site" evidence="11">
    <location>
        <position position="313"/>
    </location>
    <ligand>
        <name>Zn(2+)</name>
        <dbReference type="ChEBI" id="CHEBI:29105"/>
    </ligand>
</feature>
<dbReference type="GO" id="GO:0000981">
    <property type="term" value="F:DNA-binding transcription factor activity, RNA polymerase II-specific"/>
    <property type="evidence" value="ECO:0007669"/>
    <property type="project" value="TreeGrafter"/>
</dbReference>
<dbReference type="Gene3D" id="2.60.40.720">
    <property type="match status" value="1"/>
</dbReference>
<dbReference type="PANTHER" id="PTHR11447">
    <property type="entry name" value="CELLULAR TUMOR ANTIGEN P53"/>
    <property type="match status" value="1"/>
</dbReference>
<organism evidence="15 16">
    <name type="scientific">Fasciola gigantica</name>
    <name type="common">Giant liver fluke</name>
    <dbReference type="NCBI Taxonomy" id="46835"/>
    <lineage>
        <taxon>Eukaryota</taxon>
        <taxon>Metazoa</taxon>
        <taxon>Spiralia</taxon>
        <taxon>Lophotrochozoa</taxon>
        <taxon>Platyhelminthes</taxon>
        <taxon>Trematoda</taxon>
        <taxon>Digenea</taxon>
        <taxon>Plagiorchiida</taxon>
        <taxon>Echinostomata</taxon>
        <taxon>Echinostomatoidea</taxon>
        <taxon>Fasciolidae</taxon>
        <taxon>Fasciola</taxon>
    </lineage>
</organism>
<keyword evidence="6" id="KW-0805">Transcription regulation</keyword>
<evidence type="ECO:0000256" key="8">
    <source>
        <dbReference type="ARBA" id="ARBA00023159"/>
    </source>
</evidence>
<dbReference type="InterPro" id="IPR002117">
    <property type="entry name" value="p53_tumour_suppressor"/>
</dbReference>
<dbReference type="GO" id="GO:0046872">
    <property type="term" value="F:metal ion binding"/>
    <property type="evidence" value="ECO:0007669"/>
    <property type="project" value="UniProtKB-KW"/>
</dbReference>
<dbReference type="EMBL" id="SUNJ01004933">
    <property type="protein sequence ID" value="TPP64041.1"/>
    <property type="molecule type" value="Genomic_DNA"/>
</dbReference>
<dbReference type="GO" id="GO:0006915">
    <property type="term" value="P:apoptotic process"/>
    <property type="evidence" value="ECO:0007669"/>
    <property type="project" value="UniProtKB-KW"/>
</dbReference>
<keyword evidence="10" id="KW-0539">Nucleus</keyword>